<dbReference type="EMBL" id="MU827779">
    <property type="protein sequence ID" value="KAJ7339351.1"/>
    <property type="molecule type" value="Genomic_DNA"/>
</dbReference>
<evidence type="ECO:0000313" key="3">
    <source>
        <dbReference type="Proteomes" id="UP001163046"/>
    </source>
</evidence>
<evidence type="ECO:0000256" key="1">
    <source>
        <dbReference type="SAM" id="MobiDB-lite"/>
    </source>
</evidence>
<feature type="region of interest" description="Disordered" evidence="1">
    <location>
        <begin position="142"/>
        <end position="191"/>
    </location>
</feature>
<comment type="caution">
    <text evidence="2">The sequence shown here is derived from an EMBL/GenBank/DDBJ whole genome shotgun (WGS) entry which is preliminary data.</text>
</comment>
<feature type="compositionally biased region" description="Basic and acidic residues" evidence="1">
    <location>
        <begin position="97"/>
        <end position="113"/>
    </location>
</feature>
<feature type="region of interest" description="Disordered" evidence="1">
    <location>
        <begin position="1"/>
        <end position="54"/>
    </location>
</feature>
<name>A0A9X0CGH0_9CNID</name>
<feature type="compositionally biased region" description="Polar residues" evidence="1">
    <location>
        <begin position="182"/>
        <end position="191"/>
    </location>
</feature>
<accession>A0A9X0CGH0</accession>
<feature type="compositionally biased region" description="Polar residues" evidence="1">
    <location>
        <begin position="146"/>
        <end position="164"/>
    </location>
</feature>
<organism evidence="2 3">
    <name type="scientific">Desmophyllum pertusum</name>
    <dbReference type="NCBI Taxonomy" id="174260"/>
    <lineage>
        <taxon>Eukaryota</taxon>
        <taxon>Metazoa</taxon>
        <taxon>Cnidaria</taxon>
        <taxon>Anthozoa</taxon>
        <taxon>Hexacorallia</taxon>
        <taxon>Scleractinia</taxon>
        <taxon>Caryophylliina</taxon>
        <taxon>Caryophylliidae</taxon>
        <taxon>Desmophyllum</taxon>
    </lineage>
</organism>
<sequence>MSSDSETADKRVSRCPGCKTPLEEHHWGIPSKFCEGVEKSSPKREQKEATSCEDETPILSTLAAELEALELEELELRRQDEEEKLRQKITEKRRIVQELRMHKSRPQDVEDCTKPLTTKDLQKLDLVGNQEKTPLDSILGAMGPLQHQQPIPTWVQQEPSSQRPRSNDVTERQGMLKHNGNVPETKQVNQG</sequence>
<evidence type="ECO:0000313" key="2">
    <source>
        <dbReference type="EMBL" id="KAJ7339351.1"/>
    </source>
</evidence>
<dbReference type="Proteomes" id="UP001163046">
    <property type="component" value="Unassembled WGS sequence"/>
</dbReference>
<gene>
    <name evidence="2" type="ORF">OS493_005745</name>
</gene>
<feature type="region of interest" description="Disordered" evidence="1">
    <location>
        <begin position="97"/>
        <end position="116"/>
    </location>
</feature>
<dbReference type="OrthoDB" id="6015233at2759"/>
<reference evidence="2" key="1">
    <citation type="submission" date="2023-01" db="EMBL/GenBank/DDBJ databases">
        <title>Genome assembly of the deep-sea coral Lophelia pertusa.</title>
        <authorList>
            <person name="Herrera S."/>
            <person name="Cordes E."/>
        </authorList>
    </citation>
    <scope>NUCLEOTIDE SEQUENCE</scope>
    <source>
        <strain evidence="2">USNM1676648</strain>
        <tissue evidence="2">Polyp</tissue>
    </source>
</reference>
<proteinExistence type="predicted"/>
<feature type="compositionally biased region" description="Basic and acidic residues" evidence="1">
    <location>
        <begin position="35"/>
        <end position="50"/>
    </location>
</feature>
<keyword evidence="3" id="KW-1185">Reference proteome</keyword>
<dbReference type="AlphaFoldDB" id="A0A9X0CGH0"/>
<protein>
    <submittedName>
        <fullName evidence="2">Uncharacterized protein</fullName>
    </submittedName>
</protein>